<sequence>MGEGSGRIGVRKRERGSGELLFAMDEVRSCAVGRILRQRVQSTGSAAAVLGGGHGLQPPARRRQGPRGANWPASMPRRRGGFGLASLRRELHLHNLFRDSPRRDESASPTVTGIPVSATFSAHLTPSAAPPSVHARRESFLYRSSEDTRDTAPRPVSRASSVTSNDHA</sequence>
<dbReference type="AlphaFoldDB" id="A0A0K0DKC7"/>
<reference evidence="2" key="1">
    <citation type="submission" date="2012-09" db="EMBL/GenBank/DDBJ databases">
        <authorList>
            <person name="Martin A.A."/>
        </authorList>
    </citation>
    <scope>NUCLEOTIDE SEQUENCE</scope>
</reference>
<dbReference type="Proteomes" id="UP000035642">
    <property type="component" value="Unassembled WGS sequence"/>
</dbReference>
<dbReference type="WBParaSite" id="ACAC_0001195701-mRNA-1">
    <property type="protein sequence ID" value="ACAC_0001195701-mRNA-1"/>
    <property type="gene ID" value="ACAC_0001195701"/>
</dbReference>
<feature type="region of interest" description="Disordered" evidence="1">
    <location>
        <begin position="123"/>
        <end position="168"/>
    </location>
</feature>
<proteinExistence type="predicted"/>
<evidence type="ECO:0000256" key="1">
    <source>
        <dbReference type="SAM" id="MobiDB-lite"/>
    </source>
</evidence>
<protein>
    <submittedName>
        <fullName evidence="3">Uncharacterized protein</fullName>
    </submittedName>
</protein>
<dbReference type="STRING" id="6313.A0A0K0DKC7"/>
<evidence type="ECO:0000313" key="3">
    <source>
        <dbReference type="WBParaSite" id="ACAC_0001195701-mRNA-1"/>
    </source>
</evidence>
<name>A0A0K0DKC7_ANGCA</name>
<reference evidence="3" key="2">
    <citation type="submission" date="2017-02" db="UniProtKB">
        <authorList>
            <consortium name="WormBaseParasite"/>
        </authorList>
    </citation>
    <scope>IDENTIFICATION</scope>
</reference>
<keyword evidence="2" id="KW-1185">Reference proteome</keyword>
<evidence type="ECO:0000313" key="2">
    <source>
        <dbReference type="Proteomes" id="UP000035642"/>
    </source>
</evidence>
<accession>A0A0K0DKC7</accession>
<organism evidence="2 3">
    <name type="scientific">Angiostrongylus cantonensis</name>
    <name type="common">Rat lungworm</name>
    <dbReference type="NCBI Taxonomy" id="6313"/>
    <lineage>
        <taxon>Eukaryota</taxon>
        <taxon>Metazoa</taxon>
        <taxon>Ecdysozoa</taxon>
        <taxon>Nematoda</taxon>
        <taxon>Chromadorea</taxon>
        <taxon>Rhabditida</taxon>
        <taxon>Rhabditina</taxon>
        <taxon>Rhabditomorpha</taxon>
        <taxon>Strongyloidea</taxon>
        <taxon>Metastrongylidae</taxon>
        <taxon>Angiostrongylus</taxon>
    </lineage>
</organism>
<feature type="region of interest" description="Disordered" evidence="1">
    <location>
        <begin position="48"/>
        <end position="80"/>
    </location>
</feature>
<feature type="compositionally biased region" description="Basic and acidic residues" evidence="1">
    <location>
        <begin position="135"/>
        <end position="152"/>
    </location>
</feature>
<feature type="compositionally biased region" description="Polar residues" evidence="1">
    <location>
        <begin position="158"/>
        <end position="168"/>
    </location>
</feature>